<organism evidence="10 11">
    <name type="scientific">Caballeronia grimmiae</name>
    <dbReference type="NCBI Taxonomy" id="1071679"/>
    <lineage>
        <taxon>Bacteria</taxon>
        <taxon>Pseudomonadati</taxon>
        <taxon>Pseudomonadota</taxon>
        <taxon>Betaproteobacteria</taxon>
        <taxon>Burkholderiales</taxon>
        <taxon>Burkholderiaceae</taxon>
        <taxon>Caballeronia</taxon>
    </lineage>
</organism>
<dbReference type="PANTHER" id="PTHR34858:SF1">
    <property type="entry name" value="CYSO-CYSTEINE PEPTIDASE"/>
    <property type="match status" value="1"/>
</dbReference>
<keyword evidence="12" id="KW-1185">Reference proteome</keyword>
<reference evidence="10 11" key="2">
    <citation type="submission" date="2014-03" db="EMBL/GenBank/DDBJ databases">
        <title>Draft Genome Sequences of Four Burkholderia Strains.</title>
        <authorList>
            <person name="Liu X.Y."/>
            <person name="Li C.X."/>
            <person name="Xu J.H."/>
        </authorList>
    </citation>
    <scope>NUCLEOTIDE SEQUENCE [LARGE SCALE GENOMIC DNA]</scope>
    <source>
        <strain evidence="10 11">R27</strain>
    </source>
</reference>
<dbReference type="EMBL" id="JFHE01000011">
    <property type="protein sequence ID" value="KDR34715.1"/>
    <property type="molecule type" value="Genomic_DNA"/>
</dbReference>
<dbReference type="CDD" id="cd08073">
    <property type="entry name" value="MPN_NLPC_P60"/>
    <property type="match status" value="1"/>
</dbReference>
<evidence type="ECO:0000313" key="10">
    <source>
        <dbReference type="EMBL" id="KDR34715.1"/>
    </source>
</evidence>
<dbReference type="STRING" id="1071679.BG57_03800"/>
<dbReference type="GO" id="GO:0006508">
    <property type="term" value="P:proteolysis"/>
    <property type="evidence" value="ECO:0007669"/>
    <property type="project" value="UniProtKB-KW"/>
</dbReference>
<evidence type="ECO:0000256" key="1">
    <source>
        <dbReference type="ARBA" id="ARBA00007074"/>
    </source>
</evidence>
<dbReference type="SUPFAM" id="SSF102712">
    <property type="entry name" value="JAB1/MPN domain"/>
    <property type="match status" value="1"/>
</dbReference>
<name>A0A069P251_9BURK</name>
<dbReference type="Proteomes" id="UP000597138">
    <property type="component" value="Unassembled WGS sequence"/>
</dbReference>
<keyword evidence="6" id="KW-0862">Zinc</keyword>
<keyword evidence="3" id="KW-0479">Metal-binding</keyword>
<dbReference type="RefSeq" id="WP_035964383.1">
    <property type="nucleotide sequence ID" value="NZ_BMEG01000002.1"/>
</dbReference>
<keyword evidence="7" id="KW-0482">Metalloprotease</keyword>
<evidence type="ECO:0000256" key="4">
    <source>
        <dbReference type="ARBA" id="ARBA00022801"/>
    </source>
</evidence>
<dbReference type="SUPFAM" id="SSF54001">
    <property type="entry name" value="Cysteine proteinases"/>
    <property type="match status" value="1"/>
</dbReference>
<dbReference type="Gene3D" id="3.90.1720.10">
    <property type="entry name" value="endopeptidase domain like (from Nostoc punctiforme)"/>
    <property type="match status" value="1"/>
</dbReference>
<evidence type="ECO:0000259" key="8">
    <source>
        <dbReference type="PROSITE" id="PS51935"/>
    </source>
</evidence>
<dbReference type="eggNOG" id="COG0791">
    <property type="taxonomic scope" value="Bacteria"/>
</dbReference>
<reference evidence="9" key="4">
    <citation type="submission" date="2024-05" db="EMBL/GenBank/DDBJ databases">
        <authorList>
            <person name="Sun Q."/>
            <person name="Zhou Y."/>
        </authorList>
    </citation>
    <scope>NUCLEOTIDE SEQUENCE</scope>
    <source>
        <strain evidence="9">CGMCC 1.11013</strain>
    </source>
</reference>
<keyword evidence="2" id="KW-0645">Protease</keyword>
<proteinExistence type="inferred from homology"/>
<sequence length="248" mass="27254">MNEETKKAIADHALAAYPRECCGLVVLHNGAERYVPCRNVAGAPEEHFVMSAEDYALAEDMGPIVAVVHSHPGAPARPSMADKAMAEKSGVDKWVIISVGIQGDGAVAAEDWCEFGPTGYVAPLVGREWAHGTLDCYGIVRDWYRLERGIDLPDFERAEKWWEDGQSNLYMDNFAAAGFVDVGQDAELQPGDVLLMQIRSKVPNHAGIYLGDNIMLHHMYGRLSGRTVWGGMWAHALRTVLRYKGNAA</sequence>
<dbReference type="InterPro" id="IPR028090">
    <property type="entry name" value="JAB_dom_prok"/>
</dbReference>
<dbReference type="OrthoDB" id="1494599at2"/>
<evidence type="ECO:0000256" key="6">
    <source>
        <dbReference type="ARBA" id="ARBA00022833"/>
    </source>
</evidence>
<keyword evidence="5" id="KW-0788">Thiol protease</keyword>
<dbReference type="GO" id="GO:0008270">
    <property type="term" value="F:zinc ion binding"/>
    <property type="evidence" value="ECO:0007669"/>
    <property type="project" value="TreeGrafter"/>
</dbReference>
<evidence type="ECO:0000313" key="12">
    <source>
        <dbReference type="Proteomes" id="UP000597138"/>
    </source>
</evidence>
<evidence type="ECO:0000313" key="9">
    <source>
        <dbReference type="EMBL" id="GGD63485.1"/>
    </source>
</evidence>
<evidence type="ECO:0000256" key="3">
    <source>
        <dbReference type="ARBA" id="ARBA00022723"/>
    </source>
</evidence>
<keyword evidence="4 10" id="KW-0378">Hydrolase</keyword>
<dbReference type="EMBL" id="BMEG01000002">
    <property type="protein sequence ID" value="GGD63485.1"/>
    <property type="molecule type" value="Genomic_DNA"/>
</dbReference>
<dbReference type="GO" id="GO:0008235">
    <property type="term" value="F:metalloexopeptidase activity"/>
    <property type="evidence" value="ECO:0007669"/>
    <property type="project" value="TreeGrafter"/>
</dbReference>
<dbReference type="Gene3D" id="3.40.140.10">
    <property type="entry name" value="Cytidine Deaminase, domain 2"/>
    <property type="match status" value="1"/>
</dbReference>
<dbReference type="InterPro" id="IPR000064">
    <property type="entry name" value="NLP_P60_dom"/>
</dbReference>
<dbReference type="GO" id="GO:0008234">
    <property type="term" value="F:cysteine-type peptidase activity"/>
    <property type="evidence" value="ECO:0007669"/>
    <property type="project" value="UniProtKB-KW"/>
</dbReference>
<dbReference type="PROSITE" id="PS51935">
    <property type="entry name" value="NLPC_P60"/>
    <property type="match status" value="1"/>
</dbReference>
<evidence type="ECO:0000256" key="7">
    <source>
        <dbReference type="ARBA" id="ARBA00023049"/>
    </source>
</evidence>
<gene>
    <name evidence="10" type="ORF">BG57_03800</name>
    <name evidence="9" type="ORF">GCM10010985_16910</name>
</gene>
<dbReference type="AlphaFoldDB" id="A0A069P251"/>
<dbReference type="InterPro" id="IPR038765">
    <property type="entry name" value="Papain-like_cys_pep_sf"/>
</dbReference>
<accession>A0A069P251</accession>
<evidence type="ECO:0000256" key="5">
    <source>
        <dbReference type="ARBA" id="ARBA00022807"/>
    </source>
</evidence>
<reference evidence="9" key="1">
    <citation type="journal article" date="2014" name="Int. J. Syst. Evol. Microbiol.">
        <title>Complete genome of a new Firmicutes species belonging to the dominant human colonic microbiota ('Ruminococcus bicirculans') reveals two chromosomes and a selective capacity to utilize plant glucans.</title>
        <authorList>
            <consortium name="NISC Comparative Sequencing Program"/>
            <person name="Wegmann U."/>
            <person name="Louis P."/>
            <person name="Goesmann A."/>
            <person name="Henrissat B."/>
            <person name="Duncan S.H."/>
            <person name="Flint H.J."/>
        </authorList>
    </citation>
    <scope>NUCLEOTIDE SEQUENCE</scope>
    <source>
        <strain evidence="9">CGMCC 1.11013</strain>
    </source>
</reference>
<evidence type="ECO:0000256" key="2">
    <source>
        <dbReference type="ARBA" id="ARBA00022670"/>
    </source>
</evidence>
<dbReference type="Proteomes" id="UP000027439">
    <property type="component" value="Unassembled WGS sequence"/>
</dbReference>
<evidence type="ECO:0000313" key="11">
    <source>
        <dbReference type="Proteomes" id="UP000027439"/>
    </source>
</evidence>
<reference evidence="12" key="3">
    <citation type="journal article" date="2019" name="Int. J. Syst. Evol. Microbiol.">
        <title>The Global Catalogue of Microorganisms (GCM) 10K type strain sequencing project: providing services to taxonomists for standard genome sequencing and annotation.</title>
        <authorList>
            <consortium name="The Broad Institute Genomics Platform"/>
            <consortium name="The Broad Institute Genome Sequencing Center for Infectious Disease"/>
            <person name="Wu L."/>
            <person name="Ma J."/>
        </authorList>
    </citation>
    <scope>NUCLEOTIDE SEQUENCE [LARGE SCALE GENOMIC DNA]</scope>
    <source>
        <strain evidence="12">CGMCC 1.11013</strain>
    </source>
</reference>
<comment type="caution">
    <text evidence="10">The sequence shown here is derived from an EMBL/GenBank/DDBJ whole genome shotgun (WGS) entry which is preliminary data.</text>
</comment>
<dbReference type="InterPro" id="IPR051929">
    <property type="entry name" value="VirAsm_ModProt"/>
</dbReference>
<protein>
    <submittedName>
        <fullName evidence="10">Hydrolase Nlp/P60</fullName>
    </submittedName>
</protein>
<dbReference type="eggNOG" id="COG1310">
    <property type="taxonomic scope" value="Bacteria"/>
</dbReference>
<dbReference type="PANTHER" id="PTHR34858">
    <property type="entry name" value="CYSO-CYSTEINE PEPTIDASE"/>
    <property type="match status" value="1"/>
</dbReference>
<dbReference type="Pfam" id="PF14464">
    <property type="entry name" value="Prok-JAB"/>
    <property type="match status" value="1"/>
</dbReference>
<comment type="similarity">
    <text evidence="1">Belongs to the peptidase C40 family.</text>
</comment>
<dbReference type="Pfam" id="PF00877">
    <property type="entry name" value="NLPC_P60"/>
    <property type="match status" value="1"/>
</dbReference>
<feature type="domain" description="NlpC/P60" evidence="8">
    <location>
        <begin position="106"/>
        <end position="244"/>
    </location>
</feature>